<dbReference type="InterPro" id="IPR029472">
    <property type="entry name" value="Copia-like_N"/>
</dbReference>
<dbReference type="OMA" id="KRMWNEL"/>
<evidence type="ECO:0000313" key="2">
    <source>
        <dbReference type="EMBL" id="VVA22856.1"/>
    </source>
</evidence>
<evidence type="ECO:0000313" key="3">
    <source>
        <dbReference type="Proteomes" id="UP000327085"/>
    </source>
</evidence>
<dbReference type="Proteomes" id="UP000327085">
    <property type="component" value="Chromosome 5"/>
</dbReference>
<feature type="domain" description="Retrotransposon Copia-like N-terminal" evidence="1">
    <location>
        <begin position="9"/>
        <end position="50"/>
    </location>
</feature>
<dbReference type="Gramene" id="VVA22856">
    <property type="protein sequence ID" value="VVA22856"/>
    <property type="gene ID" value="Prudul26B016109"/>
</dbReference>
<gene>
    <name evidence="2" type="ORF">ALMOND_2B016109</name>
</gene>
<dbReference type="EMBL" id="CABIKO010000065">
    <property type="protein sequence ID" value="VVA22856.1"/>
    <property type="molecule type" value="Genomic_DNA"/>
</dbReference>
<dbReference type="PANTHER" id="PTHR37610:SF40">
    <property type="entry name" value="OS01G0909600 PROTEIN"/>
    <property type="match status" value="1"/>
</dbReference>
<dbReference type="PANTHER" id="PTHR37610">
    <property type="entry name" value="CCHC-TYPE DOMAIN-CONTAINING PROTEIN"/>
    <property type="match status" value="1"/>
</dbReference>
<organism evidence="2 3">
    <name type="scientific">Prunus dulcis</name>
    <name type="common">Almond</name>
    <name type="synonym">Amygdalus dulcis</name>
    <dbReference type="NCBI Taxonomy" id="3755"/>
    <lineage>
        <taxon>Eukaryota</taxon>
        <taxon>Viridiplantae</taxon>
        <taxon>Streptophyta</taxon>
        <taxon>Embryophyta</taxon>
        <taxon>Tracheophyta</taxon>
        <taxon>Spermatophyta</taxon>
        <taxon>Magnoliopsida</taxon>
        <taxon>eudicotyledons</taxon>
        <taxon>Gunneridae</taxon>
        <taxon>Pentapetalae</taxon>
        <taxon>rosids</taxon>
        <taxon>fabids</taxon>
        <taxon>Rosales</taxon>
        <taxon>Rosaceae</taxon>
        <taxon>Amygdaloideae</taxon>
        <taxon>Amygdaleae</taxon>
        <taxon>Prunus</taxon>
    </lineage>
</organism>
<reference evidence="3" key="1">
    <citation type="journal article" date="2020" name="Plant J.">
        <title>Transposons played a major role in the diversification between the closely related almond and peach genomes: results from the almond genome sequence.</title>
        <authorList>
            <person name="Alioto T."/>
            <person name="Alexiou K.G."/>
            <person name="Bardil A."/>
            <person name="Barteri F."/>
            <person name="Castanera R."/>
            <person name="Cruz F."/>
            <person name="Dhingra A."/>
            <person name="Duval H."/>
            <person name="Fernandez I Marti A."/>
            <person name="Frias L."/>
            <person name="Galan B."/>
            <person name="Garcia J.L."/>
            <person name="Howad W."/>
            <person name="Gomez-Garrido J."/>
            <person name="Gut M."/>
            <person name="Julca I."/>
            <person name="Morata J."/>
            <person name="Puigdomenech P."/>
            <person name="Ribeca P."/>
            <person name="Rubio Cabetas M.J."/>
            <person name="Vlasova A."/>
            <person name="Wirthensohn M."/>
            <person name="Garcia-Mas J."/>
            <person name="Gabaldon T."/>
            <person name="Casacuberta J.M."/>
            <person name="Arus P."/>
        </authorList>
    </citation>
    <scope>NUCLEOTIDE SEQUENCE [LARGE SCALE GENOMIC DNA]</scope>
    <source>
        <strain evidence="3">cv. Texas</strain>
    </source>
</reference>
<dbReference type="InParanoid" id="A0A5E4F4V3"/>
<dbReference type="Pfam" id="PF14244">
    <property type="entry name" value="Retrotran_gag_3"/>
    <property type="match status" value="1"/>
</dbReference>
<name>A0A5E4F4V3_PRUDU</name>
<sequence length="204" mass="23239">MDATYSNSTMKLSSILLNGLNYVAWSRAVTLSLGGKAKFGHINGKAKQPKSNDPKFDDWESTNRMVMSWLINSMEPEIRAIADEKQKETSFAVHLGNLKRMWNELAIYRPTTIDLKILQQRAEEDKLFELLANLKPEYEQLRSQILMCPTIPSLNNVCITIQREETRKKVMNSEVVPQESSALVADDNKKLIVDHLITTKRACV</sequence>
<accession>A0A5E4F4V3</accession>
<protein>
    <submittedName>
        <fullName evidence="2">PREDICTED: UBN2_3 domain-containing</fullName>
    </submittedName>
</protein>
<evidence type="ECO:0000259" key="1">
    <source>
        <dbReference type="Pfam" id="PF14244"/>
    </source>
</evidence>
<proteinExistence type="predicted"/>
<dbReference type="AlphaFoldDB" id="A0A5E4F4V3"/>